<evidence type="ECO:0000313" key="5">
    <source>
        <dbReference type="Proteomes" id="UP000789595"/>
    </source>
</evidence>
<keyword evidence="5" id="KW-1185">Reference proteome</keyword>
<evidence type="ECO:0000256" key="1">
    <source>
        <dbReference type="RuleBase" id="RU000383"/>
    </source>
</evidence>
<protein>
    <recommendedName>
        <fullName evidence="3">Cyclin-like domain-containing protein</fullName>
    </recommendedName>
</protein>
<dbReference type="Gene3D" id="1.10.472.10">
    <property type="entry name" value="Cyclin-like"/>
    <property type="match status" value="2"/>
</dbReference>
<dbReference type="Pfam" id="PF00134">
    <property type="entry name" value="Cyclin_N"/>
    <property type="match status" value="1"/>
</dbReference>
<dbReference type="EMBL" id="CAKKNE010000004">
    <property type="protein sequence ID" value="CAH0375003.1"/>
    <property type="molecule type" value="Genomic_DNA"/>
</dbReference>
<dbReference type="AlphaFoldDB" id="A0A8J2SQR2"/>
<name>A0A8J2SQR2_9STRA</name>
<dbReference type="InterPro" id="IPR036915">
    <property type="entry name" value="Cyclin-like_sf"/>
</dbReference>
<comment type="similarity">
    <text evidence="1">Belongs to the cyclin family.</text>
</comment>
<proteinExistence type="inferred from homology"/>
<sequence>MSPQWRPKIMAWFDQLGDSFQLKAETLAMATNYLDRYLSRRSCGNVSFQLASIASIFLASKIEETRPFRTSDFVTLSDGLFTASDLRLMELELLCTLKWHLNPPTVHAAAHLLAGLLEDIPEAAGPCVDHEEVADRACAYADKVRADAAFLEYPPSMVAVATVICALKATDAPIDVVQAWMARVEQVRLPYADAPDASARVMKCGLRILELNGLGDELRDVDACAADAEVEAAMQSEFTEASDASSSLDDLSDRNSPSSVMEIDSANWQGPDLRAGAHFFPKNGEYPGRKSGQDVKLINANLDCNENFVKGFGVSEFIVTPAILGLAAVLANINKEE</sequence>
<dbReference type="InterPro" id="IPR039361">
    <property type="entry name" value="Cyclin"/>
</dbReference>
<accession>A0A8J2SQR2</accession>
<dbReference type="InterPro" id="IPR006671">
    <property type="entry name" value="Cyclin_N"/>
</dbReference>
<reference evidence="4" key="1">
    <citation type="submission" date="2021-11" db="EMBL/GenBank/DDBJ databases">
        <authorList>
            <consortium name="Genoscope - CEA"/>
            <person name="William W."/>
        </authorList>
    </citation>
    <scope>NUCLEOTIDE SEQUENCE</scope>
</reference>
<dbReference type="OrthoDB" id="41162at2759"/>
<gene>
    <name evidence="4" type="ORF">PECAL_4P23180</name>
</gene>
<dbReference type="SMART" id="SM00385">
    <property type="entry name" value="CYCLIN"/>
    <property type="match status" value="1"/>
</dbReference>
<evidence type="ECO:0000256" key="2">
    <source>
        <dbReference type="SAM" id="MobiDB-lite"/>
    </source>
</evidence>
<feature type="region of interest" description="Disordered" evidence="2">
    <location>
        <begin position="238"/>
        <end position="259"/>
    </location>
</feature>
<dbReference type="InterPro" id="IPR013763">
    <property type="entry name" value="Cyclin-like_dom"/>
</dbReference>
<comment type="caution">
    <text evidence="4">The sequence shown here is derived from an EMBL/GenBank/DDBJ whole genome shotgun (WGS) entry which is preliminary data.</text>
</comment>
<evidence type="ECO:0000313" key="4">
    <source>
        <dbReference type="EMBL" id="CAH0375003.1"/>
    </source>
</evidence>
<keyword evidence="1" id="KW-0195">Cyclin</keyword>
<feature type="domain" description="Cyclin-like" evidence="3">
    <location>
        <begin position="11"/>
        <end position="95"/>
    </location>
</feature>
<evidence type="ECO:0000259" key="3">
    <source>
        <dbReference type="SMART" id="SM00385"/>
    </source>
</evidence>
<dbReference type="SUPFAM" id="SSF47954">
    <property type="entry name" value="Cyclin-like"/>
    <property type="match status" value="1"/>
</dbReference>
<dbReference type="FunFam" id="1.10.472.10:FF:000057">
    <property type="entry name" value="Cyclin N-terminal domain containing 2"/>
    <property type="match status" value="1"/>
</dbReference>
<organism evidence="4 5">
    <name type="scientific">Pelagomonas calceolata</name>
    <dbReference type="NCBI Taxonomy" id="35677"/>
    <lineage>
        <taxon>Eukaryota</taxon>
        <taxon>Sar</taxon>
        <taxon>Stramenopiles</taxon>
        <taxon>Ochrophyta</taxon>
        <taxon>Pelagophyceae</taxon>
        <taxon>Pelagomonadales</taxon>
        <taxon>Pelagomonadaceae</taxon>
        <taxon>Pelagomonas</taxon>
    </lineage>
</organism>
<dbReference type="PANTHER" id="PTHR10177">
    <property type="entry name" value="CYCLINS"/>
    <property type="match status" value="1"/>
</dbReference>
<dbReference type="Proteomes" id="UP000789595">
    <property type="component" value="Unassembled WGS sequence"/>
</dbReference>
<feature type="compositionally biased region" description="Low complexity" evidence="2">
    <location>
        <begin position="241"/>
        <end position="259"/>
    </location>
</feature>